<dbReference type="InterPro" id="IPR001173">
    <property type="entry name" value="Glyco_trans_2-like"/>
</dbReference>
<dbReference type="Gene3D" id="3.90.550.10">
    <property type="entry name" value="Spore Coat Polysaccharide Biosynthesis Protein SpsA, Chain A"/>
    <property type="match status" value="1"/>
</dbReference>
<dbReference type="EMBL" id="FN692037">
    <property type="protein sequence ID" value="CBL51204.1"/>
    <property type="molecule type" value="Genomic_DNA"/>
</dbReference>
<dbReference type="KEGG" id="lcr:LCRIS_01757"/>
<organism evidence="2 3">
    <name type="scientific">Lactobacillus crispatus (strain ST1)</name>
    <dbReference type="NCBI Taxonomy" id="748671"/>
    <lineage>
        <taxon>Bacteria</taxon>
        <taxon>Bacillati</taxon>
        <taxon>Bacillota</taxon>
        <taxon>Bacilli</taxon>
        <taxon>Lactobacillales</taxon>
        <taxon>Lactobacillaceae</taxon>
        <taxon>Lactobacillus</taxon>
    </lineage>
</organism>
<dbReference type="eggNOG" id="COG1216">
    <property type="taxonomic scope" value="Bacteria"/>
</dbReference>
<dbReference type="Proteomes" id="UP000002371">
    <property type="component" value="Chromosome"/>
</dbReference>
<dbReference type="PANTHER" id="PTHR43179">
    <property type="entry name" value="RHAMNOSYLTRANSFERASE WBBL"/>
    <property type="match status" value="1"/>
</dbReference>
<dbReference type="Pfam" id="PF00535">
    <property type="entry name" value="Glycos_transf_2"/>
    <property type="match status" value="1"/>
</dbReference>
<sequence>MNYTKDLTFSIVAYKNYDQIINAVNSINKFTKDYSKEIFVVDNTESNIRSNYASQIKGLSDLDNVNIIANNINLGFGKANNIALSKAKGKFFVICNPDILLIEDSFNKIVPYMENNPNIGAIIPKLVDNNQSIEPVYRRKLTVYDILVRYFHPFNLFKKRRAYHTMQDKDYSKPFRVPFGQGSFIVIRTNLMRKLNGFDDRYFMYVEDADLCRRINQVSVLEYFPYTSVIHLWEKGSHKNLKLTKWHLNAMVKYFHKWGFCRNLK</sequence>
<dbReference type="RefSeq" id="WP_013086885.1">
    <property type="nucleotide sequence ID" value="NC_014106.1"/>
</dbReference>
<dbReference type="GO" id="GO:0016740">
    <property type="term" value="F:transferase activity"/>
    <property type="evidence" value="ECO:0007669"/>
    <property type="project" value="UniProtKB-KW"/>
</dbReference>
<name>D5GZJ5_LACCS</name>
<keyword evidence="2" id="KW-0808">Transferase</keyword>
<dbReference type="SUPFAM" id="SSF53448">
    <property type="entry name" value="Nucleotide-diphospho-sugar transferases"/>
    <property type="match status" value="1"/>
</dbReference>
<feature type="domain" description="Glycosyltransferase 2-like" evidence="1">
    <location>
        <begin position="11"/>
        <end position="188"/>
    </location>
</feature>
<dbReference type="CAZy" id="GT2">
    <property type="family name" value="Glycosyltransferase Family 2"/>
</dbReference>
<dbReference type="PATRIC" id="fig|748671.3.peg.1728"/>
<reference key="2">
    <citation type="submission" date="2010-03" db="EMBL/GenBank/DDBJ databases">
        <title>Genome Sequence of Lactobacillus crispatus ST1.</title>
        <authorList>
            <person name="Ojala T."/>
            <person name="Kuparinen V."/>
            <person name="Koskinen J.P."/>
            <person name="Alatalo E."/>
            <person name="Holm L."/>
            <person name="Auvinen P."/>
            <person name="Edelman S."/>
            <person name="Westerlund-Wikstroem B."/>
            <person name="Korhonen T.K."/>
            <person name="Paulin L."/>
            <person name="Kankainen M."/>
        </authorList>
    </citation>
    <scope>NUCLEOTIDE SEQUENCE</scope>
    <source>
        <strain>ST1</strain>
    </source>
</reference>
<dbReference type="PANTHER" id="PTHR43179:SF10">
    <property type="entry name" value="GLYCOSYL TRANSFERASE"/>
    <property type="match status" value="1"/>
</dbReference>
<evidence type="ECO:0000259" key="1">
    <source>
        <dbReference type="Pfam" id="PF00535"/>
    </source>
</evidence>
<gene>
    <name evidence="2" type="ordered locus">LCRIS_01757</name>
</gene>
<dbReference type="InterPro" id="IPR029044">
    <property type="entry name" value="Nucleotide-diphossugar_trans"/>
</dbReference>
<protein>
    <submittedName>
        <fullName evidence="2">Lipopolysaccharide biosynthesis glycosyltransferase</fullName>
    </submittedName>
</protein>
<evidence type="ECO:0000313" key="2">
    <source>
        <dbReference type="EMBL" id="CBL51204.1"/>
    </source>
</evidence>
<dbReference type="AlphaFoldDB" id="D5GZJ5"/>
<proteinExistence type="predicted"/>
<dbReference type="HOGENOM" id="CLU_023845_0_4_9"/>
<accession>D5GZJ5</accession>
<evidence type="ECO:0000313" key="3">
    <source>
        <dbReference type="Proteomes" id="UP000002371"/>
    </source>
</evidence>
<reference evidence="2 3" key="1">
    <citation type="journal article" date="2010" name="J. Bacteriol.">
        <title>Genome sequence of Lactobacillus crispatus ST1.</title>
        <authorList>
            <person name="Ojala T."/>
            <person name="Kuparinen V."/>
            <person name="Koskinen J.P."/>
            <person name="Alatalo E."/>
            <person name="Holm L."/>
            <person name="Auvinen P."/>
            <person name="Edelman S."/>
            <person name="Westerlund-Wikstrom B."/>
            <person name="Korhonen T.K."/>
            <person name="Paulin L."/>
            <person name="Kankainen M."/>
        </authorList>
    </citation>
    <scope>NUCLEOTIDE SEQUENCE [LARGE SCALE GENOMIC DNA]</scope>
    <source>
        <strain evidence="2 3">ST1</strain>
    </source>
</reference>